<evidence type="ECO:0000256" key="1">
    <source>
        <dbReference type="SAM" id="MobiDB-lite"/>
    </source>
</evidence>
<name>A6GI00_9BACT</name>
<protein>
    <submittedName>
        <fullName evidence="2">Uncharacterized protein</fullName>
    </submittedName>
</protein>
<gene>
    <name evidence="2" type="ORF">PPSIR1_06451</name>
</gene>
<dbReference type="Proteomes" id="UP000005801">
    <property type="component" value="Unassembled WGS sequence"/>
</dbReference>
<dbReference type="EMBL" id="ABCS01000127">
    <property type="protein sequence ID" value="EDM74507.1"/>
    <property type="molecule type" value="Genomic_DNA"/>
</dbReference>
<reference evidence="2 3" key="1">
    <citation type="submission" date="2007-06" db="EMBL/GenBank/DDBJ databases">
        <authorList>
            <person name="Shimkets L."/>
            <person name="Ferriera S."/>
            <person name="Johnson J."/>
            <person name="Kravitz S."/>
            <person name="Beeson K."/>
            <person name="Sutton G."/>
            <person name="Rogers Y.-H."/>
            <person name="Friedman R."/>
            <person name="Frazier M."/>
            <person name="Venter J.C."/>
        </authorList>
    </citation>
    <scope>NUCLEOTIDE SEQUENCE [LARGE SCALE GENOMIC DNA]</scope>
    <source>
        <strain evidence="2 3">SIR-1</strain>
    </source>
</reference>
<comment type="caution">
    <text evidence="2">The sequence shown here is derived from an EMBL/GenBank/DDBJ whole genome shotgun (WGS) entry which is preliminary data.</text>
</comment>
<evidence type="ECO:0000313" key="2">
    <source>
        <dbReference type="EMBL" id="EDM74507.1"/>
    </source>
</evidence>
<dbReference type="AlphaFoldDB" id="A6GI00"/>
<sequence>MGNGNDKEPTGSPAEREEQAPARGQDELAEDTPDARLDTQIDLNYGLMGVSPAFAMASLYQTSGQTVGIGMQNAVFAQGLQYAINSAVVLQYLSRFGESMGDPKALEGLEQFVKGLRSQAASADPPSVS</sequence>
<accession>A6GI00</accession>
<feature type="region of interest" description="Disordered" evidence="1">
    <location>
        <begin position="1"/>
        <end position="34"/>
    </location>
</feature>
<evidence type="ECO:0000313" key="3">
    <source>
        <dbReference type="Proteomes" id="UP000005801"/>
    </source>
</evidence>
<keyword evidence="3" id="KW-1185">Reference proteome</keyword>
<proteinExistence type="predicted"/>
<feature type="compositionally biased region" description="Basic and acidic residues" evidence="1">
    <location>
        <begin position="1"/>
        <end position="26"/>
    </location>
</feature>
<organism evidence="2 3">
    <name type="scientific">Plesiocystis pacifica SIR-1</name>
    <dbReference type="NCBI Taxonomy" id="391625"/>
    <lineage>
        <taxon>Bacteria</taxon>
        <taxon>Pseudomonadati</taxon>
        <taxon>Myxococcota</taxon>
        <taxon>Polyangia</taxon>
        <taxon>Nannocystales</taxon>
        <taxon>Nannocystaceae</taxon>
        <taxon>Plesiocystis</taxon>
    </lineage>
</organism>
<dbReference type="STRING" id="391625.PPSIR1_06451"/>
<dbReference type="RefSeq" id="WP_006976336.1">
    <property type="nucleotide sequence ID" value="NZ_ABCS01000127.1"/>
</dbReference>
<dbReference type="InterPro" id="IPR021070">
    <property type="entry name" value="Killing_trait_RebB"/>
</dbReference>
<dbReference type="Pfam" id="PF11747">
    <property type="entry name" value="RebB"/>
    <property type="match status" value="1"/>
</dbReference>